<reference evidence="1" key="1">
    <citation type="submission" date="2020-06" db="EMBL/GenBank/DDBJ databases">
        <title>Unique genomic features of the anaerobic methanotrophic archaea.</title>
        <authorList>
            <person name="Chadwick G.L."/>
            <person name="Skennerton C.T."/>
            <person name="Laso-Perez R."/>
            <person name="Leu A.O."/>
            <person name="Speth D.R."/>
            <person name="Yu H."/>
            <person name="Morgan-Lang C."/>
            <person name="Hatzenpichler R."/>
            <person name="Goudeau D."/>
            <person name="Malmstrom R."/>
            <person name="Brazelton W.J."/>
            <person name="Woyke T."/>
            <person name="Hallam S.J."/>
            <person name="Tyson G.W."/>
            <person name="Wegener G."/>
            <person name="Boetius A."/>
            <person name="Orphan V."/>
        </authorList>
    </citation>
    <scope>NUCLEOTIDE SEQUENCE</scope>
</reference>
<dbReference type="EMBL" id="MT631439">
    <property type="protein sequence ID" value="QNO50562.1"/>
    <property type="molecule type" value="Genomic_DNA"/>
</dbReference>
<evidence type="ECO:0000313" key="1">
    <source>
        <dbReference type="EMBL" id="QNO50562.1"/>
    </source>
</evidence>
<name>A0A7G9YRC8_9EURY</name>
<gene>
    <name evidence="1" type="ORF">HGEBJNHG_00036</name>
</gene>
<proteinExistence type="predicted"/>
<sequence>MKFEIPDKRLIEMNDLFEVGKRSIIDFKDQTNHRWGSIAASNLLAEVT</sequence>
<accession>A0A7G9YRC8</accession>
<organism evidence="1">
    <name type="scientific">Candidatus Methanogaster sp. ANME-2c ERB4</name>
    <dbReference type="NCBI Taxonomy" id="2759911"/>
    <lineage>
        <taxon>Archaea</taxon>
        <taxon>Methanobacteriati</taxon>
        <taxon>Methanobacteriota</taxon>
        <taxon>Stenosarchaea group</taxon>
        <taxon>Methanomicrobia</taxon>
        <taxon>Methanosarcinales</taxon>
        <taxon>ANME-2 cluster</taxon>
        <taxon>Candidatus Methanogasteraceae</taxon>
        <taxon>Candidatus Methanogaster</taxon>
    </lineage>
</organism>
<protein>
    <submittedName>
        <fullName evidence="1">Uncharacterized protein</fullName>
    </submittedName>
</protein>
<dbReference type="AlphaFoldDB" id="A0A7G9YRC8"/>